<accession>A0A813LRH7</accession>
<evidence type="ECO:0000313" key="1">
    <source>
        <dbReference type="EMBL" id="CAE8730766.1"/>
    </source>
</evidence>
<comment type="caution">
    <text evidence="1">The sequence shown here is derived from an EMBL/GenBank/DDBJ whole genome shotgun (WGS) entry which is preliminary data.</text>
</comment>
<proteinExistence type="predicted"/>
<gene>
    <name evidence="1" type="ORF">PGLA2088_LOCUS45830</name>
</gene>
<reference evidence="1" key="1">
    <citation type="submission" date="2021-02" db="EMBL/GenBank/DDBJ databases">
        <authorList>
            <person name="Dougan E. K."/>
            <person name="Rhodes N."/>
            <person name="Thang M."/>
            <person name="Chan C."/>
        </authorList>
    </citation>
    <scope>NUCLEOTIDE SEQUENCE</scope>
</reference>
<feature type="non-terminal residue" evidence="1">
    <location>
        <position position="1"/>
    </location>
</feature>
<name>A0A813LRH7_POLGL</name>
<protein>
    <submittedName>
        <fullName evidence="1">Uncharacterized protein</fullName>
    </submittedName>
</protein>
<dbReference type="AlphaFoldDB" id="A0A813LRH7"/>
<evidence type="ECO:0000313" key="2">
    <source>
        <dbReference type="Proteomes" id="UP000626109"/>
    </source>
</evidence>
<sequence length="117" mass="12965">AWAGWREACSRHQHRLHTAILARKLLARLEPSHWQLAALVASWQQVAQAAAALRVLKAEAMTHGESAERTLETAEKAVLLSCIFKAWAEWAAAEQAEQWLELQQAESCLAMTPPPGC</sequence>
<organism evidence="1 2">
    <name type="scientific">Polarella glacialis</name>
    <name type="common">Dinoflagellate</name>
    <dbReference type="NCBI Taxonomy" id="89957"/>
    <lineage>
        <taxon>Eukaryota</taxon>
        <taxon>Sar</taxon>
        <taxon>Alveolata</taxon>
        <taxon>Dinophyceae</taxon>
        <taxon>Suessiales</taxon>
        <taxon>Suessiaceae</taxon>
        <taxon>Polarella</taxon>
    </lineage>
</organism>
<dbReference type="EMBL" id="CAJNNW010035898">
    <property type="protein sequence ID" value="CAE8730766.1"/>
    <property type="molecule type" value="Genomic_DNA"/>
</dbReference>
<dbReference type="Proteomes" id="UP000626109">
    <property type="component" value="Unassembled WGS sequence"/>
</dbReference>